<dbReference type="CDD" id="cd01949">
    <property type="entry name" value="GGDEF"/>
    <property type="match status" value="1"/>
</dbReference>
<protein>
    <recommendedName>
        <fullName evidence="1">diguanylate cyclase</fullName>
        <ecNumber evidence="1">2.7.7.65</ecNumber>
    </recommendedName>
</protein>
<keyword evidence="3" id="KW-1133">Transmembrane helix</keyword>
<proteinExistence type="predicted"/>
<dbReference type="SUPFAM" id="SSF55073">
    <property type="entry name" value="Nucleotide cyclase"/>
    <property type="match status" value="1"/>
</dbReference>
<keyword evidence="6" id="KW-1185">Reference proteome</keyword>
<dbReference type="SMART" id="SM00267">
    <property type="entry name" value="GGDEF"/>
    <property type="match status" value="1"/>
</dbReference>
<dbReference type="AlphaFoldDB" id="A0A7C9VD54"/>
<feature type="transmembrane region" description="Helical" evidence="3">
    <location>
        <begin position="183"/>
        <end position="209"/>
    </location>
</feature>
<feature type="domain" description="GGDEF" evidence="4">
    <location>
        <begin position="249"/>
        <end position="382"/>
    </location>
</feature>
<dbReference type="EC" id="2.7.7.65" evidence="1"/>
<dbReference type="Pfam" id="PF00990">
    <property type="entry name" value="GGDEF"/>
    <property type="match status" value="1"/>
</dbReference>
<dbReference type="PROSITE" id="PS50887">
    <property type="entry name" value="GGDEF"/>
    <property type="match status" value="1"/>
</dbReference>
<dbReference type="EMBL" id="JAAKZG010000005">
    <property type="protein sequence ID" value="NGN42010.1"/>
    <property type="molecule type" value="Genomic_DNA"/>
</dbReference>
<accession>A0A7C9VD54</accession>
<keyword evidence="3" id="KW-0812">Transmembrane</keyword>
<evidence type="ECO:0000313" key="5">
    <source>
        <dbReference type="EMBL" id="NGN42010.1"/>
    </source>
</evidence>
<comment type="caution">
    <text evidence="5">The sequence shown here is derived from an EMBL/GenBank/DDBJ whole genome shotgun (WGS) entry which is preliminary data.</text>
</comment>
<evidence type="ECO:0000256" key="3">
    <source>
        <dbReference type="SAM" id="Phobius"/>
    </source>
</evidence>
<dbReference type="InterPro" id="IPR043128">
    <property type="entry name" value="Rev_trsase/Diguanyl_cyclase"/>
</dbReference>
<feature type="transmembrane region" description="Helical" evidence="3">
    <location>
        <begin position="149"/>
        <end position="171"/>
    </location>
</feature>
<dbReference type="InterPro" id="IPR000160">
    <property type="entry name" value="GGDEF_dom"/>
</dbReference>
<gene>
    <name evidence="5" type="ORF">G6N74_13140</name>
</gene>
<feature type="transmembrane region" description="Helical" evidence="3">
    <location>
        <begin position="64"/>
        <end position="81"/>
    </location>
</feature>
<feature type="transmembrane region" description="Helical" evidence="3">
    <location>
        <begin position="93"/>
        <end position="110"/>
    </location>
</feature>
<organism evidence="5 6">
    <name type="scientific">Mesorhizobium zhangyense</name>
    <dbReference type="NCBI Taxonomy" id="1776730"/>
    <lineage>
        <taxon>Bacteria</taxon>
        <taxon>Pseudomonadati</taxon>
        <taxon>Pseudomonadota</taxon>
        <taxon>Alphaproteobacteria</taxon>
        <taxon>Hyphomicrobiales</taxon>
        <taxon>Phyllobacteriaceae</taxon>
        <taxon>Mesorhizobium</taxon>
    </lineage>
</organism>
<evidence type="ECO:0000259" key="4">
    <source>
        <dbReference type="PROSITE" id="PS50887"/>
    </source>
</evidence>
<evidence type="ECO:0000313" key="6">
    <source>
        <dbReference type="Proteomes" id="UP000481252"/>
    </source>
</evidence>
<sequence length="399" mass="42675">MGANLFIALLTPALSLVFASAFFLLWTYRRHGHVMVLCLSYVAYAVGFLLQSFDLPIGVAPTKFLSNLLLLIAAVSLATAAVARHDRPSPAKLLSLLGFAGIAALSWFLFVQPSLVGRIFAINLACSGICMVVVAALKPVPSKSIVDRVLIAVCTLAAIDFLIRPLTAIWIGGEGYGAYHASLYWLLTNFSMVLISVMLALSLTTAIALDVMKELQAESHTDPLSGLLNRRGFEERSAAYARRPSGASVPLAIVLADLDHFKSVNDTYGHAVGDAVIAAFATHLRISSGKDAIVGRIGGEEFAIVLPASDLMTARLFAEGLRASFTQHRIKGLPAHAEKVTASFGVASRATNEDFESLMRRADQALYRAKNNGRDSVKLADQLPADADCVVAGYYGGHI</sequence>
<feature type="transmembrane region" description="Helical" evidence="3">
    <location>
        <begin position="116"/>
        <end position="137"/>
    </location>
</feature>
<dbReference type="PANTHER" id="PTHR45138">
    <property type="entry name" value="REGULATORY COMPONENTS OF SENSORY TRANSDUCTION SYSTEM"/>
    <property type="match status" value="1"/>
</dbReference>
<feature type="transmembrane region" description="Helical" evidence="3">
    <location>
        <begin position="34"/>
        <end position="52"/>
    </location>
</feature>
<dbReference type="NCBIfam" id="TIGR00254">
    <property type="entry name" value="GGDEF"/>
    <property type="match status" value="1"/>
</dbReference>
<keyword evidence="3" id="KW-0472">Membrane</keyword>
<dbReference type="PANTHER" id="PTHR45138:SF9">
    <property type="entry name" value="DIGUANYLATE CYCLASE DGCM-RELATED"/>
    <property type="match status" value="1"/>
</dbReference>
<dbReference type="FunFam" id="3.30.70.270:FF:000001">
    <property type="entry name" value="Diguanylate cyclase domain protein"/>
    <property type="match status" value="1"/>
</dbReference>
<evidence type="ECO:0000256" key="2">
    <source>
        <dbReference type="ARBA" id="ARBA00034247"/>
    </source>
</evidence>
<reference evidence="5 6" key="1">
    <citation type="submission" date="2020-02" db="EMBL/GenBank/DDBJ databases">
        <title>Genome sequence of the type strain CGMCC 1.15528 of Mesorhizobium zhangyense.</title>
        <authorList>
            <person name="Gao J."/>
            <person name="Sun J."/>
        </authorList>
    </citation>
    <scope>NUCLEOTIDE SEQUENCE [LARGE SCALE GENOMIC DNA]</scope>
    <source>
        <strain evidence="5 6">CGMCC 1.15528</strain>
    </source>
</reference>
<dbReference type="GO" id="GO:0052621">
    <property type="term" value="F:diguanylate cyclase activity"/>
    <property type="evidence" value="ECO:0007669"/>
    <property type="project" value="UniProtKB-EC"/>
</dbReference>
<feature type="transmembrane region" description="Helical" evidence="3">
    <location>
        <begin position="6"/>
        <end position="27"/>
    </location>
</feature>
<dbReference type="InterPro" id="IPR029787">
    <property type="entry name" value="Nucleotide_cyclase"/>
</dbReference>
<dbReference type="InterPro" id="IPR050469">
    <property type="entry name" value="Diguanylate_Cyclase"/>
</dbReference>
<name>A0A7C9VD54_9HYPH</name>
<evidence type="ECO:0000256" key="1">
    <source>
        <dbReference type="ARBA" id="ARBA00012528"/>
    </source>
</evidence>
<dbReference type="Proteomes" id="UP000481252">
    <property type="component" value="Unassembled WGS sequence"/>
</dbReference>
<comment type="catalytic activity">
    <reaction evidence="2">
        <text>2 GTP = 3',3'-c-di-GMP + 2 diphosphate</text>
        <dbReference type="Rhea" id="RHEA:24898"/>
        <dbReference type="ChEBI" id="CHEBI:33019"/>
        <dbReference type="ChEBI" id="CHEBI:37565"/>
        <dbReference type="ChEBI" id="CHEBI:58805"/>
        <dbReference type="EC" id="2.7.7.65"/>
    </reaction>
</comment>
<dbReference type="Gene3D" id="3.30.70.270">
    <property type="match status" value="1"/>
</dbReference>